<accession>A0A7W9DK88</accession>
<dbReference type="EMBL" id="JACHCF010000005">
    <property type="protein sequence ID" value="MBB5621564.1"/>
    <property type="molecule type" value="Genomic_DNA"/>
</dbReference>
<name>A0A7W9DK88_9SPHI</name>
<dbReference type="Proteomes" id="UP000537718">
    <property type="component" value="Unassembled WGS sequence"/>
</dbReference>
<organism evidence="1 2">
    <name type="scientific">Pedobacter cryoconitis</name>
    <dbReference type="NCBI Taxonomy" id="188932"/>
    <lineage>
        <taxon>Bacteria</taxon>
        <taxon>Pseudomonadati</taxon>
        <taxon>Bacteroidota</taxon>
        <taxon>Sphingobacteriia</taxon>
        <taxon>Sphingobacteriales</taxon>
        <taxon>Sphingobacteriaceae</taxon>
        <taxon>Pedobacter</taxon>
    </lineage>
</organism>
<comment type="caution">
    <text evidence="1">The sequence shown here is derived from an EMBL/GenBank/DDBJ whole genome shotgun (WGS) entry which is preliminary data.</text>
</comment>
<dbReference type="AlphaFoldDB" id="A0A7W9DK88"/>
<gene>
    <name evidence="1" type="ORF">HDE69_002625</name>
</gene>
<evidence type="ECO:0000313" key="2">
    <source>
        <dbReference type="Proteomes" id="UP000537718"/>
    </source>
</evidence>
<proteinExistence type="predicted"/>
<sequence>MNLVFFYQKEVLLVIYLIIRATFVPEQSESDPKTDRNGIKKTDILTKKVKLSC</sequence>
<evidence type="ECO:0000313" key="1">
    <source>
        <dbReference type="EMBL" id="MBB5621564.1"/>
    </source>
</evidence>
<reference evidence="1 2" key="1">
    <citation type="submission" date="2020-08" db="EMBL/GenBank/DDBJ databases">
        <title>Genomic Encyclopedia of Type Strains, Phase IV (KMG-V): Genome sequencing to study the core and pangenomes of soil and plant-associated prokaryotes.</title>
        <authorList>
            <person name="Whitman W."/>
        </authorList>
    </citation>
    <scope>NUCLEOTIDE SEQUENCE [LARGE SCALE GENOMIC DNA]</scope>
    <source>
        <strain evidence="1 2">MP7CTX6</strain>
    </source>
</reference>
<protein>
    <submittedName>
        <fullName evidence="1">Uncharacterized protein</fullName>
    </submittedName>
</protein>